<dbReference type="Gene3D" id="3.50.50.60">
    <property type="entry name" value="FAD/NAD(P)-binding domain"/>
    <property type="match status" value="1"/>
</dbReference>
<evidence type="ECO:0000256" key="3">
    <source>
        <dbReference type="ARBA" id="ARBA00022827"/>
    </source>
</evidence>
<dbReference type="Pfam" id="PF01266">
    <property type="entry name" value="DAO"/>
    <property type="match status" value="1"/>
</dbReference>
<dbReference type="NCBIfam" id="NF008726">
    <property type="entry name" value="PRK11728.1"/>
    <property type="match status" value="1"/>
</dbReference>
<dbReference type="InterPro" id="IPR006076">
    <property type="entry name" value="FAD-dep_OxRdtase"/>
</dbReference>
<dbReference type="AlphaFoldDB" id="A0A1A9WMB8"/>
<comment type="catalytic activity">
    <reaction evidence="5">
        <text>(S)-2-hydroxyglutarate + A = 2-oxoglutarate + AH2</text>
        <dbReference type="Rhea" id="RHEA:21252"/>
        <dbReference type="ChEBI" id="CHEBI:13193"/>
        <dbReference type="ChEBI" id="CHEBI:16782"/>
        <dbReference type="ChEBI" id="CHEBI:16810"/>
        <dbReference type="ChEBI" id="CHEBI:17499"/>
        <dbReference type="EC" id="1.1.99.2"/>
    </reaction>
</comment>
<comment type="cofactor">
    <cofactor evidence="1">
        <name>FAD</name>
        <dbReference type="ChEBI" id="CHEBI:57692"/>
    </cofactor>
</comment>
<evidence type="ECO:0000256" key="2">
    <source>
        <dbReference type="ARBA" id="ARBA00022630"/>
    </source>
</evidence>
<keyword evidence="2" id="KW-0285">Flavoprotein</keyword>
<dbReference type="PANTHER" id="PTHR43104">
    <property type="entry name" value="L-2-HYDROXYGLUTARATE DEHYDROGENASE, MITOCHONDRIAL"/>
    <property type="match status" value="1"/>
</dbReference>
<dbReference type="GO" id="GO:0047545">
    <property type="term" value="F:(S)-2-hydroxyglutarate dehydrogenase activity"/>
    <property type="evidence" value="ECO:0007669"/>
    <property type="project" value="UniProtKB-EC"/>
</dbReference>
<dbReference type="PANTHER" id="PTHR43104:SF2">
    <property type="entry name" value="L-2-HYDROXYGLUTARATE DEHYDROGENASE, MITOCHONDRIAL"/>
    <property type="match status" value="1"/>
</dbReference>
<feature type="domain" description="FAD dependent oxidoreductase" evidence="9">
    <location>
        <begin position="35"/>
        <end position="439"/>
    </location>
</feature>
<name>A0A1A9WMB8_9MUSC</name>
<dbReference type="STRING" id="37001.A0A1A9WMB8"/>
<evidence type="ECO:0000256" key="8">
    <source>
        <dbReference type="ARBA" id="ARBA00041137"/>
    </source>
</evidence>
<dbReference type="Gene3D" id="3.30.9.10">
    <property type="entry name" value="D-Amino Acid Oxidase, subunit A, domain 2"/>
    <property type="match status" value="1"/>
</dbReference>
<reference evidence="11" key="1">
    <citation type="submission" date="2014-03" db="EMBL/GenBank/DDBJ databases">
        <authorList>
            <person name="Aksoy S."/>
            <person name="Warren W."/>
            <person name="Wilson R.K."/>
        </authorList>
    </citation>
    <scope>NUCLEOTIDE SEQUENCE [LARGE SCALE GENOMIC DNA]</scope>
    <source>
        <strain evidence="11">IAEA</strain>
    </source>
</reference>
<evidence type="ECO:0000256" key="5">
    <source>
        <dbReference type="ARBA" id="ARBA00036066"/>
    </source>
</evidence>
<dbReference type="VEuPathDB" id="VectorBase:GBRI024861"/>
<evidence type="ECO:0000313" key="10">
    <source>
        <dbReference type="EnsemblMetazoa" id="GBRI024861-PA"/>
    </source>
</evidence>
<evidence type="ECO:0000256" key="6">
    <source>
        <dbReference type="ARBA" id="ARBA00037941"/>
    </source>
</evidence>
<dbReference type="EnsemblMetazoa" id="GBRI024861-RA">
    <property type="protein sequence ID" value="GBRI024861-PA"/>
    <property type="gene ID" value="GBRI024861"/>
</dbReference>
<dbReference type="SUPFAM" id="SSF51905">
    <property type="entry name" value="FAD/NAD(P)-binding domain"/>
    <property type="match status" value="1"/>
</dbReference>
<dbReference type="Proteomes" id="UP000091820">
    <property type="component" value="Unassembled WGS sequence"/>
</dbReference>
<evidence type="ECO:0000256" key="7">
    <source>
        <dbReference type="ARBA" id="ARBA00038878"/>
    </source>
</evidence>
<proteinExistence type="inferred from homology"/>
<accession>A0A1A9WMB8</accession>
<dbReference type="EC" id="1.1.99.2" evidence="7"/>
<comment type="similarity">
    <text evidence="6">Belongs to the L2HGDH family.</text>
</comment>
<evidence type="ECO:0000256" key="4">
    <source>
        <dbReference type="ARBA" id="ARBA00023002"/>
    </source>
</evidence>
<evidence type="ECO:0000313" key="11">
    <source>
        <dbReference type="Proteomes" id="UP000091820"/>
    </source>
</evidence>
<evidence type="ECO:0000259" key="9">
    <source>
        <dbReference type="Pfam" id="PF01266"/>
    </source>
</evidence>
<keyword evidence="4" id="KW-0560">Oxidoreductase</keyword>
<evidence type="ECO:0000256" key="1">
    <source>
        <dbReference type="ARBA" id="ARBA00001974"/>
    </source>
</evidence>
<protein>
    <recommendedName>
        <fullName evidence="8">L-2-hydroxyglutarate dehydrogenase, mitochondrial</fullName>
        <ecNumber evidence="7">1.1.99.2</ecNumber>
    </recommendedName>
</protein>
<sequence length="460" mass="51400">MSRLIRYAKKLLESNILTFPQQRYTSSQQPIKDYDLLVVGGGIMGVSTAREMLKRHPFLKIAIVEKESKLATHQSGHAKGIIYTGLLCSPGSLNAKLCIEGYRLACTYIYEKRIPHKKCGKLIVATHRDEIKNLMNLYKNGIENDVPNLTILRNQDEIQKVEPFCRGIKALWSPETCIVNWVKVVDSLAKDFKANSGDIILNFKVRKLTETKGDKAEEYPITVHGCLDNDILHAKNVLTCAGLQSDLLAKKTGCSIEPRPIPFRSEQLQLAKERQHMVKGIIYSVPKTRLSFLVPHFTSRLDESVLYGPSTLLALGREGYKSHDASIIDLFNVLRYPGFMKLVSHNFGLSVEEFRKSVYLSSQVTQFQKLIPELKISDVKRASAGVAAVAVNRDGSLMEEIVLHRSIGNSPLSTKVIHCRSFPSPGATNSLAIAKIIANAIELEFDIGDRWCDSTSYAIL</sequence>
<organism evidence="10 11">
    <name type="scientific">Glossina brevipalpis</name>
    <dbReference type="NCBI Taxonomy" id="37001"/>
    <lineage>
        <taxon>Eukaryota</taxon>
        <taxon>Metazoa</taxon>
        <taxon>Ecdysozoa</taxon>
        <taxon>Arthropoda</taxon>
        <taxon>Hexapoda</taxon>
        <taxon>Insecta</taxon>
        <taxon>Pterygota</taxon>
        <taxon>Neoptera</taxon>
        <taxon>Endopterygota</taxon>
        <taxon>Diptera</taxon>
        <taxon>Brachycera</taxon>
        <taxon>Muscomorpha</taxon>
        <taxon>Hippoboscoidea</taxon>
        <taxon>Glossinidae</taxon>
        <taxon>Glossina</taxon>
    </lineage>
</organism>
<reference evidence="10" key="2">
    <citation type="submission" date="2020-05" db="UniProtKB">
        <authorList>
            <consortium name="EnsemblMetazoa"/>
        </authorList>
    </citation>
    <scope>IDENTIFICATION</scope>
    <source>
        <strain evidence="10">IAEA</strain>
    </source>
</reference>
<keyword evidence="11" id="KW-1185">Reference proteome</keyword>
<dbReference type="InterPro" id="IPR036188">
    <property type="entry name" value="FAD/NAD-bd_sf"/>
</dbReference>
<keyword evidence="3" id="KW-0274">FAD</keyword>